<evidence type="ECO:0000313" key="4">
    <source>
        <dbReference type="Proteomes" id="UP000063234"/>
    </source>
</evidence>
<feature type="domain" description="HD" evidence="1">
    <location>
        <begin position="242"/>
        <end position="364"/>
    </location>
</feature>
<dbReference type="EMBL" id="AP013035">
    <property type="protein sequence ID" value="BAT71714.1"/>
    <property type="molecule type" value="Genomic_DNA"/>
</dbReference>
<dbReference type="Gene3D" id="1.10.3210.10">
    <property type="entry name" value="Hypothetical protein af1432"/>
    <property type="match status" value="2"/>
</dbReference>
<proteinExistence type="predicted"/>
<evidence type="ECO:0000259" key="2">
    <source>
        <dbReference type="PROSITE" id="PS51832"/>
    </source>
</evidence>
<protein>
    <submittedName>
        <fullName evidence="3">Metal dependent phosphohydrolase</fullName>
    </submittedName>
</protein>
<keyword evidence="3" id="KW-0378">Hydrolase</keyword>
<dbReference type="STRING" id="1298851.TST_0914"/>
<name>A0A0S3QTP7_THET7</name>
<reference evidence="4" key="1">
    <citation type="journal article" date="2018" name="Science">
        <title>A primordial and reversible TCA cycle in a facultatively chemolithoautotrophic thermophile.</title>
        <authorList>
            <person name="Nunoura T."/>
            <person name="Chikaraishi Y."/>
            <person name="Izaki R."/>
            <person name="Suwa T."/>
            <person name="Sato T."/>
            <person name="Harada T."/>
            <person name="Mori K."/>
            <person name="Kato Y."/>
            <person name="Miyazaki M."/>
            <person name="Shimamura S."/>
            <person name="Yanagawa K."/>
            <person name="Shuto A."/>
            <person name="Ohkouchi N."/>
            <person name="Fujita N."/>
            <person name="Takaki Y."/>
            <person name="Atomi H."/>
            <person name="Takai K."/>
        </authorList>
    </citation>
    <scope>NUCLEOTIDE SEQUENCE [LARGE SCALE GENOMIC DNA]</scope>
    <source>
        <strain evidence="4">DSM 17441 / JCM 13301 / NBRC 103674 / ABI70S6</strain>
    </source>
</reference>
<dbReference type="PROSITE" id="PS51832">
    <property type="entry name" value="HD_GYP"/>
    <property type="match status" value="1"/>
</dbReference>
<dbReference type="AlphaFoldDB" id="A0A0S3QTP7"/>
<dbReference type="OrthoDB" id="9377at2"/>
<organism evidence="3 4">
    <name type="scientific">Thermosulfidibacter takaii (strain DSM 17441 / JCM 13301 / NBRC 103674 / ABI70S6)</name>
    <dbReference type="NCBI Taxonomy" id="1298851"/>
    <lineage>
        <taxon>Bacteria</taxon>
        <taxon>Pseudomonadati</taxon>
        <taxon>Thermosulfidibacterota</taxon>
        <taxon>Thermosulfidibacteria</taxon>
        <taxon>Thermosulfidibacterales</taxon>
        <taxon>Thermosulfidibacteraceae</taxon>
    </lineage>
</organism>
<dbReference type="RefSeq" id="WP_068549710.1">
    <property type="nucleotide sequence ID" value="NZ_AP013035.1"/>
</dbReference>
<dbReference type="Pfam" id="PF01966">
    <property type="entry name" value="HD"/>
    <property type="match status" value="1"/>
</dbReference>
<gene>
    <name evidence="3" type="ORF">TST_0914</name>
</gene>
<sequence length="449" mass="52361">MLRSYFTLLSNRLSIFDLINALRWISELSCASCNFLLDHNLRVAFISAKIAEMLQIPHKELRIMVQAALLHDIGFVFMKCICPSLEEMEYMSLVDHSEFGSWVVSHMPFLDDHERVSEITRYHHLDYEEGLEKEIPVEAFIIKAANNLDFIQSKYATPHLFKDEIVEKIKSVKVPPEILDCIEELILNSPLYFWFELKMNNGNIVEYLKNLARWEELVMDLNTLNELGRSLLTLVDFRSTITSTHSTRVAAVAAYLNKRLDEPEYLQALSRVAGYLHDIGKLVVPLEVLEKPGRLTREEYSVIQSHVYYTYLFLRKANIRGRLLNLASFHHERIDGSGYPFGLNKNQLTIPERIMQVADVTAALCEKRPYKRSFSKEQVLEILSDEADNGKLCKYLVEIVKTDFDNIYQIMEEKAKRKSLEFLEFIDFYTLRRSELEKLVDKKEISYSF</sequence>
<dbReference type="SMART" id="SM00471">
    <property type="entry name" value="HDc"/>
    <property type="match status" value="2"/>
</dbReference>
<dbReference type="KEGG" id="ttk:TST_0914"/>
<dbReference type="InterPro" id="IPR037522">
    <property type="entry name" value="HD_GYP_dom"/>
</dbReference>
<dbReference type="Proteomes" id="UP000063234">
    <property type="component" value="Chromosome"/>
</dbReference>
<dbReference type="CDD" id="cd00077">
    <property type="entry name" value="HDc"/>
    <property type="match status" value="2"/>
</dbReference>
<dbReference type="InterPro" id="IPR006674">
    <property type="entry name" value="HD_domain"/>
</dbReference>
<keyword evidence="4" id="KW-1185">Reference proteome</keyword>
<dbReference type="GO" id="GO:0016787">
    <property type="term" value="F:hydrolase activity"/>
    <property type="evidence" value="ECO:0007669"/>
    <property type="project" value="UniProtKB-KW"/>
</dbReference>
<dbReference type="InterPro" id="IPR003607">
    <property type="entry name" value="HD/PDEase_dom"/>
</dbReference>
<dbReference type="Pfam" id="PF13487">
    <property type="entry name" value="HD_5"/>
    <property type="match status" value="1"/>
</dbReference>
<dbReference type="SUPFAM" id="SSF109604">
    <property type="entry name" value="HD-domain/PDEase-like"/>
    <property type="match status" value="2"/>
</dbReference>
<evidence type="ECO:0000313" key="3">
    <source>
        <dbReference type="EMBL" id="BAT71714.1"/>
    </source>
</evidence>
<evidence type="ECO:0000259" key="1">
    <source>
        <dbReference type="PROSITE" id="PS51831"/>
    </source>
</evidence>
<dbReference type="PROSITE" id="PS51831">
    <property type="entry name" value="HD"/>
    <property type="match status" value="1"/>
</dbReference>
<feature type="domain" description="HD-GYP" evidence="2">
    <location>
        <begin position="220"/>
        <end position="416"/>
    </location>
</feature>
<dbReference type="PANTHER" id="PTHR43155">
    <property type="entry name" value="CYCLIC DI-GMP PHOSPHODIESTERASE PA4108-RELATED"/>
    <property type="match status" value="1"/>
</dbReference>
<dbReference type="PANTHER" id="PTHR43155:SF1">
    <property type="entry name" value="3'3'-CGAMP-SPECIFIC PHOSPHODIESTERASE 1"/>
    <property type="match status" value="1"/>
</dbReference>
<accession>A0A0S3QTP7</accession>